<organism evidence="2 3">
    <name type="scientific">Asterophora parasitica</name>
    <dbReference type="NCBI Taxonomy" id="117018"/>
    <lineage>
        <taxon>Eukaryota</taxon>
        <taxon>Fungi</taxon>
        <taxon>Dikarya</taxon>
        <taxon>Basidiomycota</taxon>
        <taxon>Agaricomycotina</taxon>
        <taxon>Agaricomycetes</taxon>
        <taxon>Agaricomycetidae</taxon>
        <taxon>Agaricales</taxon>
        <taxon>Tricholomatineae</taxon>
        <taxon>Lyophyllaceae</taxon>
        <taxon>Asterophora</taxon>
    </lineage>
</organism>
<accession>A0A9P7K370</accession>
<comment type="caution">
    <text evidence="2">The sequence shown here is derived from an EMBL/GenBank/DDBJ whole genome shotgun (WGS) entry which is preliminary data.</text>
</comment>
<sequence length="214" mass="24470">MSSAHQDSGMCYDALCDRYFDSRKQRREHVANSLKHPQCEKCDTRYLNKEILRTHMALSKYHNYCMACDVDFETAGGYRVHIEQASVHNDDSDDEDEDDDDSSVPPLVAGREDELGAILYPYEDDILSERRGEYSDGDDSFEDCDEYDFEDDEDLGDIPDEVEIVGSDEEEEDDDLEELGEKFECAVAFDIQGSCPECDEAGTMEQLRKLYISV</sequence>
<evidence type="ECO:0000313" key="3">
    <source>
        <dbReference type="Proteomes" id="UP000775547"/>
    </source>
</evidence>
<feature type="region of interest" description="Disordered" evidence="1">
    <location>
        <begin position="87"/>
        <end position="110"/>
    </location>
</feature>
<dbReference type="OrthoDB" id="6270329at2759"/>
<reference evidence="2" key="1">
    <citation type="submission" date="2020-07" db="EMBL/GenBank/DDBJ databases">
        <authorList>
            <person name="Nieuwenhuis M."/>
            <person name="Van De Peppel L.J.J."/>
        </authorList>
    </citation>
    <scope>NUCLEOTIDE SEQUENCE</scope>
    <source>
        <strain evidence="2">AP01</strain>
        <tissue evidence="2">Mycelium</tissue>
    </source>
</reference>
<reference evidence="2" key="2">
    <citation type="submission" date="2021-10" db="EMBL/GenBank/DDBJ databases">
        <title>Phylogenomics reveals ancestral predisposition of the termite-cultivated fungus Termitomyces towards a domesticated lifestyle.</title>
        <authorList>
            <person name="Auxier B."/>
            <person name="Grum-Grzhimaylo A."/>
            <person name="Cardenas M.E."/>
            <person name="Lodge J.D."/>
            <person name="Laessoe T."/>
            <person name="Pedersen O."/>
            <person name="Smith M.E."/>
            <person name="Kuyper T.W."/>
            <person name="Franco-Molano E.A."/>
            <person name="Baroni T.J."/>
            <person name="Aanen D.K."/>
        </authorList>
    </citation>
    <scope>NUCLEOTIDE SEQUENCE</scope>
    <source>
        <strain evidence="2">AP01</strain>
        <tissue evidence="2">Mycelium</tissue>
    </source>
</reference>
<evidence type="ECO:0008006" key="4">
    <source>
        <dbReference type="Google" id="ProtNLM"/>
    </source>
</evidence>
<dbReference type="Proteomes" id="UP000775547">
    <property type="component" value="Unassembled WGS sequence"/>
</dbReference>
<name>A0A9P7K370_9AGAR</name>
<protein>
    <recommendedName>
        <fullName evidence="4">C2H2-type domain-containing protein</fullName>
    </recommendedName>
</protein>
<evidence type="ECO:0000256" key="1">
    <source>
        <dbReference type="SAM" id="MobiDB-lite"/>
    </source>
</evidence>
<dbReference type="AlphaFoldDB" id="A0A9P7K370"/>
<dbReference type="EMBL" id="JABCKV010003433">
    <property type="protein sequence ID" value="KAG5635053.1"/>
    <property type="molecule type" value="Genomic_DNA"/>
</dbReference>
<keyword evidence="3" id="KW-1185">Reference proteome</keyword>
<gene>
    <name evidence="2" type="ORF">DXG03_005565</name>
</gene>
<feature type="compositionally biased region" description="Acidic residues" evidence="1">
    <location>
        <begin position="91"/>
        <end position="102"/>
    </location>
</feature>
<evidence type="ECO:0000313" key="2">
    <source>
        <dbReference type="EMBL" id="KAG5635053.1"/>
    </source>
</evidence>
<proteinExistence type="predicted"/>